<dbReference type="RefSeq" id="WP_344842970.1">
    <property type="nucleotide sequence ID" value="NZ_BAABDF010000003.1"/>
</dbReference>
<reference evidence="3" key="1">
    <citation type="journal article" date="2019" name="Int. J. Syst. Evol. Microbiol.">
        <title>The Global Catalogue of Microorganisms (GCM) 10K type strain sequencing project: providing services to taxonomists for standard genome sequencing and annotation.</title>
        <authorList>
            <consortium name="The Broad Institute Genomics Platform"/>
            <consortium name="The Broad Institute Genome Sequencing Center for Infectious Disease"/>
            <person name="Wu L."/>
            <person name="Ma J."/>
        </authorList>
    </citation>
    <scope>NUCLEOTIDE SEQUENCE [LARGE SCALE GENOMIC DNA]</scope>
    <source>
        <strain evidence="3">JCM 17190</strain>
    </source>
</reference>
<accession>A0ABP7JVY2</accession>
<protein>
    <recommendedName>
        <fullName evidence="1">DUF4274 domain-containing protein</fullName>
    </recommendedName>
</protein>
<dbReference type="Proteomes" id="UP001399917">
    <property type="component" value="Unassembled WGS sequence"/>
</dbReference>
<keyword evidence="3" id="KW-1185">Reference proteome</keyword>
<feature type="domain" description="DUF4274" evidence="1">
    <location>
        <begin position="30"/>
        <end position="95"/>
    </location>
</feature>
<dbReference type="InterPro" id="IPR025369">
    <property type="entry name" value="DUF4274"/>
</dbReference>
<dbReference type="Pfam" id="PF14096">
    <property type="entry name" value="DUF4274"/>
    <property type="match status" value="1"/>
</dbReference>
<evidence type="ECO:0000313" key="2">
    <source>
        <dbReference type="EMBL" id="GAA3856860.1"/>
    </source>
</evidence>
<gene>
    <name evidence="2" type="ORF">GCM10022404_04730</name>
</gene>
<organism evidence="2 3">
    <name type="scientific">Celeribacter arenosi</name>
    <dbReference type="NCBI Taxonomy" id="792649"/>
    <lineage>
        <taxon>Bacteria</taxon>
        <taxon>Pseudomonadati</taxon>
        <taxon>Pseudomonadota</taxon>
        <taxon>Alphaproteobacteria</taxon>
        <taxon>Rhodobacterales</taxon>
        <taxon>Roseobacteraceae</taxon>
        <taxon>Celeribacter</taxon>
    </lineage>
</organism>
<sequence length="180" mass="20998">MDIGRQFQLWETEGKLDIPHDQIQSWLKEQNPDTWHKIAMSWHYDYDPSPLLWIVNQPDCDFGTACQIFGTEGHSFMTTPTWQELGDSAHQASWKMCNTIVERWQANSFATADLKPATGAMRTYQIMAPRHKDAGTPLTWDVPDHVFHYEGTRDAQSQYTSFEGQIYWNFDFWQKLAGFT</sequence>
<dbReference type="EMBL" id="BAABDF010000003">
    <property type="protein sequence ID" value="GAA3856860.1"/>
    <property type="molecule type" value="Genomic_DNA"/>
</dbReference>
<proteinExistence type="predicted"/>
<name>A0ABP7JVY2_9RHOB</name>
<evidence type="ECO:0000313" key="3">
    <source>
        <dbReference type="Proteomes" id="UP001399917"/>
    </source>
</evidence>
<comment type="caution">
    <text evidence="2">The sequence shown here is derived from an EMBL/GenBank/DDBJ whole genome shotgun (WGS) entry which is preliminary data.</text>
</comment>
<evidence type="ECO:0000259" key="1">
    <source>
        <dbReference type="Pfam" id="PF14096"/>
    </source>
</evidence>